<evidence type="ECO:0000256" key="1">
    <source>
        <dbReference type="ARBA" id="ARBA00004141"/>
    </source>
</evidence>
<evidence type="ECO:0000256" key="7">
    <source>
        <dbReference type="SAM" id="SignalP"/>
    </source>
</evidence>
<feature type="transmembrane region" description="Helical" evidence="6">
    <location>
        <begin position="323"/>
        <end position="343"/>
    </location>
</feature>
<comment type="caution">
    <text evidence="8">The sequence shown here is derived from an EMBL/GenBank/DDBJ whole genome shotgun (WGS) entry which is preliminary data.</text>
</comment>
<evidence type="ECO:0000256" key="2">
    <source>
        <dbReference type="ARBA" id="ARBA00008333"/>
    </source>
</evidence>
<reference evidence="8 9" key="1">
    <citation type="submission" date="2011-10" db="EMBL/GenBank/DDBJ databases">
        <title>The Genome Sequence of Lachnospiraceae bacterium ACC2.</title>
        <authorList>
            <consortium name="The Broad Institute Genome Sequencing Platform"/>
            <person name="Earl A."/>
            <person name="Ward D."/>
            <person name="Feldgarden M."/>
            <person name="Gevers D."/>
            <person name="Sizova M."/>
            <person name="Hazen A."/>
            <person name="Epstein S."/>
            <person name="Young S.K."/>
            <person name="Zeng Q."/>
            <person name="Gargeya S."/>
            <person name="Fitzgerald M."/>
            <person name="Haas B."/>
            <person name="Abouelleil A."/>
            <person name="Alvarado L."/>
            <person name="Arachchi H.M."/>
            <person name="Berlin A."/>
            <person name="Brown A."/>
            <person name="Chapman S.B."/>
            <person name="Chen Z."/>
            <person name="Dunbar C."/>
            <person name="Freedman E."/>
            <person name="Gearin G."/>
            <person name="Goldberg J."/>
            <person name="Griggs A."/>
            <person name="Gujja S."/>
            <person name="Heiman D."/>
            <person name="Howarth C."/>
            <person name="Larson L."/>
            <person name="Lui A."/>
            <person name="MacDonald P.J.P."/>
            <person name="Montmayeur A."/>
            <person name="Murphy C."/>
            <person name="Neiman D."/>
            <person name="Pearson M."/>
            <person name="Priest M."/>
            <person name="Roberts A."/>
            <person name="Saif S."/>
            <person name="Shea T."/>
            <person name="Shenoy N."/>
            <person name="Sisk P."/>
            <person name="Stolte C."/>
            <person name="Sykes S."/>
            <person name="Wortman J."/>
            <person name="Nusbaum C."/>
            <person name="Birren B."/>
        </authorList>
    </citation>
    <scope>NUCLEOTIDE SEQUENCE [LARGE SCALE GENOMIC DNA]</scope>
    <source>
        <strain evidence="8 9">ACC2</strain>
    </source>
</reference>
<comment type="subcellular location">
    <subcellularLocation>
        <location evidence="1">Membrane</location>
        <topology evidence="1">Multi-pass membrane protein</topology>
    </subcellularLocation>
</comment>
<feature type="chain" id="PRO_5041334256" evidence="7">
    <location>
        <begin position="32"/>
        <end position="440"/>
    </location>
</feature>
<evidence type="ECO:0000256" key="5">
    <source>
        <dbReference type="ARBA" id="ARBA00023136"/>
    </source>
</evidence>
<feature type="transmembrane region" description="Helical" evidence="6">
    <location>
        <begin position="170"/>
        <end position="195"/>
    </location>
</feature>
<sequence>MSQRSRHSFRRIAAACAALLMALLLALPVYAEQKYANWQEVASTMGTVLDGAVEAYGAGGEEAGKKATEQVNVAYYKFYEKLGFEKTVMASISGSRGSDVEHQFYLVKKIIRDGGSKEELKSSVETLKGMLTEDAITLDGGKAAAQGSGSTAATNSADGSSSGGAAWQTFLAVLGLTLREGLEAILVIAAIIAYLVKTNCRKYLASVYIGAGLGVLFSVMLAMIFNGIAASLGDAQSGAGQEIFEGVTMFLAVIVLFYVSNWMLSKAEAETWSKYIKDKVQQSIDKGSMYTLSFSAFLAVAREGAELIMFFQGMRANITNNPQMLWGGLALAVLILAIVYVAITKLSVRLPLKPFFTFTSVLMFILCISFIGKGVYELQEADVIGRTIIPWMNGFNFELLGIYDRYENLIPQLILLALTIFTYRRQLGKNKTQKQGGKKS</sequence>
<comment type="similarity">
    <text evidence="2">Belongs to the oxidase-dependent Fe transporter (OFeT) (TC 9.A.10.1) family.</text>
</comment>
<keyword evidence="7" id="KW-0732">Signal</keyword>
<dbReference type="GO" id="GO:0015093">
    <property type="term" value="F:ferrous iron transmembrane transporter activity"/>
    <property type="evidence" value="ECO:0007669"/>
    <property type="project" value="TreeGrafter"/>
</dbReference>
<dbReference type="GeneID" id="86941623"/>
<feature type="signal peptide" evidence="7">
    <location>
        <begin position="1"/>
        <end position="31"/>
    </location>
</feature>
<gene>
    <name evidence="8" type="ORF">HMPREF9623_01906</name>
</gene>
<keyword evidence="9" id="KW-1185">Reference proteome</keyword>
<evidence type="ECO:0000313" key="9">
    <source>
        <dbReference type="Proteomes" id="UP000018466"/>
    </source>
</evidence>
<evidence type="ECO:0000313" key="8">
    <source>
        <dbReference type="EMBL" id="EHO15995.1"/>
    </source>
</evidence>
<protein>
    <submittedName>
        <fullName evidence="8">FTR1 family protein</fullName>
    </submittedName>
</protein>
<dbReference type="InterPro" id="IPR004923">
    <property type="entry name" value="FTR1/Fip1/EfeU"/>
</dbReference>
<dbReference type="EMBL" id="AGEL01000014">
    <property type="protein sequence ID" value="EHO15995.1"/>
    <property type="molecule type" value="Genomic_DNA"/>
</dbReference>
<dbReference type="Proteomes" id="UP000018466">
    <property type="component" value="Unassembled WGS sequence"/>
</dbReference>
<dbReference type="RefSeq" id="WP_009533724.1">
    <property type="nucleotide sequence ID" value="NZ_CAUOLT010000006.1"/>
</dbReference>
<proteinExistence type="inferred from homology"/>
<dbReference type="Pfam" id="PF03239">
    <property type="entry name" value="FTR1"/>
    <property type="match status" value="1"/>
</dbReference>
<evidence type="ECO:0000256" key="3">
    <source>
        <dbReference type="ARBA" id="ARBA00022692"/>
    </source>
</evidence>
<organism evidence="8 9">
    <name type="scientific">Stomatobaculum longum</name>
    <dbReference type="NCBI Taxonomy" id="796942"/>
    <lineage>
        <taxon>Bacteria</taxon>
        <taxon>Bacillati</taxon>
        <taxon>Bacillota</taxon>
        <taxon>Clostridia</taxon>
        <taxon>Lachnospirales</taxon>
        <taxon>Lachnospiraceae</taxon>
        <taxon>Stomatobaculum</taxon>
    </lineage>
</organism>
<feature type="transmembrane region" description="Helical" evidence="6">
    <location>
        <begin position="243"/>
        <end position="264"/>
    </location>
</feature>
<keyword evidence="5 6" id="KW-0472">Membrane</keyword>
<dbReference type="PANTHER" id="PTHR31632:SF2">
    <property type="entry name" value="PLASMA MEMBRANE IRON PERMEASE"/>
    <property type="match status" value="1"/>
</dbReference>
<keyword evidence="4 6" id="KW-1133">Transmembrane helix</keyword>
<keyword evidence="3 6" id="KW-0812">Transmembrane</keyword>
<dbReference type="PANTHER" id="PTHR31632">
    <property type="entry name" value="IRON TRANSPORTER FTH1"/>
    <property type="match status" value="1"/>
</dbReference>
<dbReference type="GO" id="GO:0033573">
    <property type="term" value="C:high-affinity iron permease complex"/>
    <property type="evidence" value="ECO:0007669"/>
    <property type="project" value="InterPro"/>
</dbReference>
<feature type="transmembrane region" description="Helical" evidence="6">
    <location>
        <begin position="355"/>
        <end position="376"/>
    </location>
</feature>
<evidence type="ECO:0000256" key="6">
    <source>
        <dbReference type="SAM" id="Phobius"/>
    </source>
</evidence>
<name>A0AA37DFW9_9FIRM</name>
<dbReference type="AlphaFoldDB" id="A0AA37DFW9"/>
<evidence type="ECO:0000256" key="4">
    <source>
        <dbReference type="ARBA" id="ARBA00022989"/>
    </source>
</evidence>
<accession>A0AA37DFW9</accession>
<feature type="transmembrane region" description="Helical" evidence="6">
    <location>
        <begin position="207"/>
        <end position="231"/>
    </location>
</feature>